<feature type="compositionally biased region" description="Acidic residues" evidence="9">
    <location>
        <begin position="714"/>
        <end position="725"/>
    </location>
</feature>
<reference evidence="12" key="1">
    <citation type="submission" date="2015-01" db="EMBL/GenBank/DDBJ databases">
        <title>Transcriptome Assembly of Fopius arisanus.</title>
        <authorList>
            <person name="Geib S."/>
        </authorList>
    </citation>
    <scope>NUCLEOTIDE SEQUENCE</scope>
</reference>
<dbReference type="GO" id="GO:0003723">
    <property type="term" value="F:RNA binding"/>
    <property type="evidence" value="ECO:0007669"/>
    <property type="project" value="TreeGrafter"/>
</dbReference>
<dbReference type="SMART" id="SM00973">
    <property type="entry name" value="Sec63"/>
    <property type="match status" value="1"/>
</dbReference>
<evidence type="ECO:0000256" key="3">
    <source>
        <dbReference type="ARBA" id="ARBA00022692"/>
    </source>
</evidence>
<keyword evidence="7 10" id="KW-0472">Membrane</keyword>
<feature type="transmembrane region" description="Helical" evidence="10">
    <location>
        <begin position="74"/>
        <end position="92"/>
    </location>
</feature>
<evidence type="ECO:0000313" key="12">
    <source>
        <dbReference type="EMBL" id="JAG75090.1"/>
    </source>
</evidence>
<keyword evidence="4" id="KW-0256">Endoplasmic reticulum</keyword>
<dbReference type="RefSeq" id="XP_011307375.1">
    <property type="nucleotide sequence ID" value="XM_011309073.1"/>
</dbReference>
<dbReference type="PANTHER" id="PTHR24075">
    <property type="entry name" value="SEC63 DOMAIN-CONTAINING"/>
    <property type="match status" value="1"/>
</dbReference>
<dbReference type="FunFam" id="1.10.3380.10:FF:000011">
    <property type="entry name" value="Translocation protein SEC63"/>
    <property type="match status" value="1"/>
</dbReference>
<feature type="transmembrane region" description="Helical" evidence="10">
    <location>
        <begin position="192"/>
        <end position="215"/>
    </location>
</feature>
<dbReference type="PRINTS" id="PR00625">
    <property type="entry name" value="JDOMAIN"/>
</dbReference>
<feature type="compositionally biased region" description="Acidic residues" evidence="9">
    <location>
        <begin position="733"/>
        <end position="742"/>
    </location>
</feature>
<organism evidence="12">
    <name type="scientific">Fopius arisanus</name>
    <dbReference type="NCBI Taxonomy" id="64838"/>
    <lineage>
        <taxon>Eukaryota</taxon>
        <taxon>Metazoa</taxon>
        <taxon>Ecdysozoa</taxon>
        <taxon>Arthropoda</taxon>
        <taxon>Hexapoda</taxon>
        <taxon>Insecta</taxon>
        <taxon>Pterygota</taxon>
        <taxon>Neoptera</taxon>
        <taxon>Endopterygota</taxon>
        <taxon>Hymenoptera</taxon>
        <taxon>Apocrita</taxon>
        <taxon>Ichneumonoidea</taxon>
        <taxon>Braconidae</taxon>
        <taxon>Opiinae</taxon>
        <taxon>Fopius</taxon>
    </lineage>
</organism>
<feature type="compositionally biased region" description="Basic and acidic residues" evidence="9">
    <location>
        <begin position="545"/>
        <end position="568"/>
    </location>
</feature>
<dbReference type="SUPFAM" id="SSF158702">
    <property type="entry name" value="Sec63 N-terminal domain-like"/>
    <property type="match status" value="1"/>
</dbReference>
<dbReference type="GO" id="GO:0008320">
    <property type="term" value="F:protein transmembrane transporter activity"/>
    <property type="evidence" value="ECO:0007669"/>
    <property type="project" value="TreeGrafter"/>
</dbReference>
<accession>A0A0C9PV95</accession>
<dbReference type="Gene3D" id="1.10.3380.10">
    <property type="entry name" value="Sec63 N-terminal domain-like domain"/>
    <property type="match status" value="1"/>
</dbReference>
<keyword evidence="8" id="KW-0143">Chaperone</keyword>
<evidence type="ECO:0000256" key="5">
    <source>
        <dbReference type="ARBA" id="ARBA00022927"/>
    </source>
</evidence>
<dbReference type="FunFam" id="1.10.287.110:FF:000063">
    <property type="entry name" value="Translocation protein SEC63"/>
    <property type="match status" value="1"/>
</dbReference>
<feature type="region of interest" description="Disordered" evidence="9">
    <location>
        <begin position="708"/>
        <end position="742"/>
    </location>
</feature>
<dbReference type="GO" id="GO:0006620">
    <property type="term" value="P:post-translational protein targeting to endoplasmic reticulum membrane"/>
    <property type="evidence" value="ECO:0007669"/>
    <property type="project" value="TreeGrafter"/>
</dbReference>
<evidence type="ECO:0000313" key="14">
    <source>
        <dbReference type="RefSeq" id="XP_011307375.1"/>
    </source>
</evidence>
<evidence type="ECO:0000256" key="10">
    <source>
        <dbReference type="SAM" id="Phobius"/>
    </source>
</evidence>
<protein>
    <submittedName>
        <fullName evidence="12">Sec63 protein</fullName>
    </submittedName>
    <submittedName>
        <fullName evidence="14">Translocation protein SEC63 homolog</fullName>
    </submittedName>
</protein>
<accession>A0A9R1TDI7</accession>
<dbReference type="GeneID" id="105269081"/>
<dbReference type="CDD" id="cd06257">
    <property type="entry name" value="DnaJ"/>
    <property type="match status" value="1"/>
</dbReference>
<dbReference type="InterPro" id="IPR004179">
    <property type="entry name" value="Sec63-dom"/>
</dbReference>
<dbReference type="Gene3D" id="1.10.150.20">
    <property type="entry name" value="5' to 3' exonuclease, C-terminal subdomain"/>
    <property type="match status" value="1"/>
</dbReference>
<dbReference type="Proteomes" id="UP000694866">
    <property type="component" value="Unplaced"/>
</dbReference>
<proteinExistence type="predicted"/>
<evidence type="ECO:0000256" key="2">
    <source>
        <dbReference type="ARBA" id="ARBA00022448"/>
    </source>
</evidence>
<keyword evidence="5" id="KW-0653">Protein transport</keyword>
<dbReference type="GO" id="GO:0006614">
    <property type="term" value="P:SRP-dependent cotranslational protein targeting to membrane"/>
    <property type="evidence" value="ECO:0007669"/>
    <property type="project" value="TreeGrafter"/>
</dbReference>
<keyword evidence="13" id="KW-1185">Reference proteome</keyword>
<feature type="compositionally biased region" description="Basic and acidic residues" evidence="9">
    <location>
        <begin position="575"/>
        <end position="590"/>
    </location>
</feature>
<feature type="region of interest" description="Disordered" evidence="9">
    <location>
        <begin position="487"/>
        <end position="599"/>
    </location>
</feature>
<dbReference type="SUPFAM" id="SSF81296">
    <property type="entry name" value="E set domains"/>
    <property type="match status" value="1"/>
</dbReference>
<dbReference type="InterPro" id="IPR001623">
    <property type="entry name" value="DnaJ_domain"/>
</dbReference>
<dbReference type="Gene3D" id="2.60.40.150">
    <property type="entry name" value="C2 domain"/>
    <property type="match status" value="1"/>
</dbReference>
<name>A0A0C9PV95_9HYME</name>
<dbReference type="Pfam" id="PF00226">
    <property type="entry name" value="DnaJ"/>
    <property type="match status" value="1"/>
</dbReference>
<keyword evidence="6 10" id="KW-1133">Transmembrane helix</keyword>
<dbReference type="Pfam" id="PF02889">
    <property type="entry name" value="Sec63"/>
    <property type="match status" value="1"/>
</dbReference>
<evidence type="ECO:0000256" key="6">
    <source>
        <dbReference type="ARBA" id="ARBA00022989"/>
    </source>
</evidence>
<gene>
    <name evidence="12 14" type="primary">Sec63</name>
    <name evidence="12" type="ORF">g.51872</name>
</gene>
<feature type="transmembrane region" description="Helical" evidence="10">
    <location>
        <begin position="12"/>
        <end position="35"/>
    </location>
</feature>
<reference evidence="14" key="2">
    <citation type="submission" date="2025-04" db="UniProtKB">
        <authorList>
            <consortium name="RefSeq"/>
        </authorList>
    </citation>
    <scope>IDENTIFICATION</scope>
    <source>
        <strain evidence="14">USDA-PBARC FA_bdor</strain>
        <tissue evidence="14">Whole organism</tissue>
    </source>
</reference>
<evidence type="ECO:0000256" key="8">
    <source>
        <dbReference type="ARBA" id="ARBA00023186"/>
    </source>
</evidence>
<dbReference type="KEGG" id="fas:105269081"/>
<dbReference type="InterPro" id="IPR035892">
    <property type="entry name" value="C2_domain_sf"/>
</dbReference>
<dbReference type="GO" id="GO:0031207">
    <property type="term" value="C:Sec62/Sec63 complex"/>
    <property type="evidence" value="ECO:0007669"/>
    <property type="project" value="TreeGrafter"/>
</dbReference>
<dbReference type="AlphaFoldDB" id="A0A0C9PV95"/>
<dbReference type="PROSITE" id="PS50076">
    <property type="entry name" value="DNAJ_2"/>
    <property type="match status" value="1"/>
</dbReference>
<evidence type="ECO:0000256" key="9">
    <source>
        <dbReference type="SAM" id="MobiDB-lite"/>
    </source>
</evidence>
<dbReference type="PANTHER" id="PTHR24075:SF0">
    <property type="entry name" value="TRANSLOCATION PROTEIN SEC63 HOMOLOG"/>
    <property type="match status" value="1"/>
</dbReference>
<feature type="domain" description="J" evidence="11">
    <location>
        <begin position="105"/>
        <end position="167"/>
    </location>
</feature>
<comment type="subcellular location">
    <subcellularLocation>
        <location evidence="1">Endoplasmic reticulum membrane</location>
        <topology evidence="1">Multi-pass membrane protein</topology>
    </subcellularLocation>
</comment>
<evidence type="ECO:0000256" key="4">
    <source>
        <dbReference type="ARBA" id="ARBA00022824"/>
    </source>
</evidence>
<dbReference type="SUPFAM" id="SSF46565">
    <property type="entry name" value="Chaperone J-domain"/>
    <property type="match status" value="1"/>
</dbReference>
<dbReference type="Gene3D" id="1.10.287.110">
    <property type="entry name" value="DnaJ domain"/>
    <property type="match status" value="1"/>
</dbReference>
<keyword evidence="2" id="KW-0813">Transport</keyword>
<evidence type="ECO:0000313" key="13">
    <source>
        <dbReference type="Proteomes" id="UP000694866"/>
    </source>
</evidence>
<dbReference type="InterPro" id="IPR036869">
    <property type="entry name" value="J_dom_sf"/>
</dbReference>
<evidence type="ECO:0000256" key="7">
    <source>
        <dbReference type="ARBA" id="ARBA00023136"/>
    </source>
</evidence>
<dbReference type="SMART" id="SM00271">
    <property type="entry name" value="DnaJ"/>
    <property type="match status" value="1"/>
</dbReference>
<sequence length="742" mass="85214">MSGQKFQYDESGGTFFYFLLSFLALILVPGTYYLWPRSPKQDPDQLSRKCRCPDCQRKKEILAQQNPGKTTKTILIKAFIIVCWIFLALLAYKVSQYDAEMANFDPYEILGVSSGASEREIKRSYRKLSLILHPDKETGDEKAFMKLTKAYQALTDDEARSNWEKYGNPDGPGAMSFGIALPSWIVEKKNSVWVLGLYAMVFMVALPTVVGMWWYKSIRYTGDQVLLATTHMYYGLFSGTCTTVLKRVIMILGASYEFCKGANAEIIERQSDNEEMPSLIKKLPNLGEKNKEPPLCHMYSIKARAIIHAHLSRIPLNPRTLEKDRQYIVKKCPYLIQEMVTCVNQLILLAYSGRLPLLPTIHTIENCMKLSPMIVQGFWQFANPLLQLPHIEEEHLKHFLGKKKNVKTLQQLAQLKGNERRQLLRMLSDEQYEDVIRVLGNMPYVDFKVLSEVVDDDNPTVYTADAVVTVTVTLTRRNMRELFGDETAKEKTVDEGEVEGEEKEEKIEASMKKTSWWKQKKGAKSKIDKRKKQRVSKKTVPKGKKSVEEESERERESVGGGDNAKEESSDNSEGESEKSEEENGKVKVNQEDDDEEWEKFQQRIAKKERVLEGRSNVSHEVHCPLFPDVKQEYWWVYICDRKSHTLITTPIHVTGLVDTEEVQLKFAVPSWKGLFTFSVCLRSDSYLGFYQTQDIKLDVIEAPAIPTQHPQWDISDEETAEENDAVDEHSEYTTDEDISDNE</sequence>
<evidence type="ECO:0000256" key="1">
    <source>
        <dbReference type="ARBA" id="ARBA00004477"/>
    </source>
</evidence>
<dbReference type="EMBL" id="GBYB01005323">
    <property type="protein sequence ID" value="JAG75090.1"/>
    <property type="molecule type" value="Transcribed_RNA"/>
</dbReference>
<feature type="compositionally biased region" description="Basic residues" evidence="9">
    <location>
        <begin position="518"/>
        <end position="544"/>
    </location>
</feature>
<keyword evidence="3 10" id="KW-0812">Transmembrane</keyword>
<dbReference type="CTD" id="11231"/>
<dbReference type="OrthoDB" id="1734229at2759"/>
<dbReference type="InterPro" id="IPR014756">
    <property type="entry name" value="Ig_E-set"/>
</dbReference>
<evidence type="ECO:0000259" key="11">
    <source>
        <dbReference type="PROSITE" id="PS50076"/>
    </source>
</evidence>